<feature type="binding site" evidence="17">
    <location>
        <position position="261"/>
    </location>
    <ligand>
        <name>(6S)-NADPHX</name>
        <dbReference type="ChEBI" id="CHEBI:64076"/>
    </ligand>
</feature>
<evidence type="ECO:0000256" key="19">
    <source>
        <dbReference type="PIRNR" id="PIRNR017184"/>
    </source>
</evidence>
<feature type="binding site" evidence="17">
    <location>
        <position position="379"/>
    </location>
    <ligand>
        <name>(6S)-NADPHX</name>
        <dbReference type="ChEBI" id="CHEBI:64076"/>
    </ligand>
</feature>
<keyword evidence="8 17" id="KW-0521">NADP</keyword>
<keyword evidence="7 17" id="KW-0067">ATP-binding</keyword>
<evidence type="ECO:0000256" key="5">
    <source>
        <dbReference type="ARBA" id="ARBA00022723"/>
    </source>
</evidence>
<feature type="binding site" evidence="17">
    <location>
        <begin position="415"/>
        <end position="419"/>
    </location>
    <ligand>
        <name>AMP</name>
        <dbReference type="ChEBI" id="CHEBI:456215"/>
    </ligand>
</feature>
<dbReference type="EC" id="4.2.1.136" evidence="19"/>
<keyword evidence="10 17" id="KW-0520">NAD</keyword>
<evidence type="ECO:0000259" key="21">
    <source>
        <dbReference type="PROSITE" id="PS51385"/>
    </source>
</evidence>
<dbReference type="RefSeq" id="WP_012057986.1">
    <property type="nucleotide sequence ID" value="NZ_CP007389.1"/>
</dbReference>
<name>A0ABN4V3T9_9BACT</name>
<reference evidence="22 23" key="1">
    <citation type="submission" date="2014-02" db="EMBL/GenBank/DDBJ databases">
        <title>Diversity of Thermotogales isolates from hydrothermal vents.</title>
        <authorList>
            <person name="Haverkamp T.H.A."/>
            <person name="Lossouarn J."/>
            <person name="Geslin C."/>
            <person name="Nesbo C.L."/>
        </authorList>
    </citation>
    <scope>NUCLEOTIDE SEQUENCE [LARGE SCALE GENOMIC DNA]</scope>
    <source>
        <strain evidence="22 23">431</strain>
    </source>
</reference>
<accession>A0ABN4V3T9</accession>
<evidence type="ECO:0000256" key="3">
    <source>
        <dbReference type="ARBA" id="ARBA00006001"/>
    </source>
</evidence>
<evidence type="ECO:0000256" key="17">
    <source>
        <dbReference type="HAMAP-Rule" id="MF_01965"/>
    </source>
</evidence>
<dbReference type="Pfam" id="PF01256">
    <property type="entry name" value="Carb_kinase"/>
    <property type="match status" value="1"/>
</dbReference>
<comment type="subunit">
    <text evidence="17">Homotetramer.</text>
</comment>
<sequence length="501" mass="54418">MRVVSSNEMKMLERKTIEDFGISNLVLMERAGVSTVEVLWRELGNLSQYSFLVFCGPGNNGGDGLVIARELLNFTEAVKVVLISDLTTNESRKNLEIYKSFGGEIIKISKENILDVPKLLENSNVVIDAIFGTGLSRDVKGIYAEVIDYINLYSKFTVSVDIPSGVSADTANVLGTAIRSDLTVTFEYPKVGHFLFPGRALTGKLKVVKIGMPKILSTIYPCDKLLLTNEHFTVPNRLKESNKSSYGKVIIIGGSKEFIGAPLLSALGAIRAGTGRVYMAGPRDIVKSAVNYEPGIIPIAIENEYFSENDVNIVNNYIDSDTVVVIGPGLGRKNGVGLFVKKIVGSVNVPIIIDADAIYHISNLKDKIKDKDNLVITPHPGEFAKFLGMNISEVKYNYKLVKETSKAYNSIIALKDVTTIISNGESLFFNVTGNSSLSKGGSGDILSGLIAGFIAQNGDVLNGVLLGVYVFGLAAEMYEYEGHNLISEILDYIPKAISEVM</sequence>
<dbReference type="EMBL" id="CP007389">
    <property type="protein sequence ID" value="APT74657.1"/>
    <property type="molecule type" value="Genomic_DNA"/>
</dbReference>
<keyword evidence="23" id="KW-1185">Reference proteome</keyword>
<feature type="binding site" evidence="17">
    <location>
        <position position="329"/>
    </location>
    <ligand>
        <name>(6S)-NADPHX</name>
        <dbReference type="ChEBI" id="CHEBI:64076"/>
    </ligand>
</feature>
<dbReference type="InterPro" id="IPR036652">
    <property type="entry name" value="YjeF_N_dom_sf"/>
</dbReference>
<dbReference type="PROSITE" id="PS51383">
    <property type="entry name" value="YJEF_C_3"/>
    <property type="match status" value="1"/>
</dbReference>
<evidence type="ECO:0000259" key="20">
    <source>
        <dbReference type="PROSITE" id="PS51383"/>
    </source>
</evidence>
<evidence type="ECO:0000256" key="12">
    <source>
        <dbReference type="ARBA" id="ARBA00023239"/>
    </source>
</evidence>
<evidence type="ECO:0000256" key="10">
    <source>
        <dbReference type="ARBA" id="ARBA00023027"/>
    </source>
</evidence>
<comment type="similarity">
    <text evidence="18">Belongs to the NnrE/AIBP family.</text>
</comment>
<evidence type="ECO:0000256" key="14">
    <source>
        <dbReference type="ARBA" id="ARBA00025153"/>
    </source>
</evidence>
<dbReference type="CDD" id="cd01171">
    <property type="entry name" value="YXKO-related"/>
    <property type="match status" value="1"/>
</dbReference>
<evidence type="ECO:0000256" key="8">
    <source>
        <dbReference type="ARBA" id="ARBA00022857"/>
    </source>
</evidence>
<feature type="binding site" evidence="18">
    <location>
        <position position="128"/>
    </location>
    <ligand>
        <name>K(+)</name>
        <dbReference type="ChEBI" id="CHEBI:29103"/>
    </ligand>
</feature>
<evidence type="ECO:0000256" key="15">
    <source>
        <dbReference type="ARBA" id="ARBA00048238"/>
    </source>
</evidence>
<gene>
    <name evidence="18" type="primary">nnrE</name>
    <name evidence="17" type="synonym">nnrD</name>
    <name evidence="22" type="ORF">BW47_09435</name>
</gene>
<keyword evidence="5 18" id="KW-0479">Metal-binding</keyword>
<feature type="binding site" evidence="18">
    <location>
        <position position="161"/>
    </location>
    <ligand>
        <name>(6S)-NADPHX</name>
        <dbReference type="ChEBI" id="CHEBI:64076"/>
    </ligand>
</feature>
<evidence type="ECO:0000256" key="7">
    <source>
        <dbReference type="ARBA" id="ARBA00022840"/>
    </source>
</evidence>
<feature type="binding site" evidence="18">
    <location>
        <position position="143"/>
    </location>
    <ligand>
        <name>(6S)-NADPHX</name>
        <dbReference type="ChEBI" id="CHEBI:64076"/>
    </ligand>
</feature>
<dbReference type="PROSITE" id="PS51385">
    <property type="entry name" value="YJEF_N"/>
    <property type="match status" value="1"/>
</dbReference>
<feature type="binding site" evidence="17">
    <location>
        <position position="443"/>
    </location>
    <ligand>
        <name>AMP</name>
        <dbReference type="ChEBI" id="CHEBI:456215"/>
    </ligand>
</feature>
<comment type="function">
    <text evidence="18">Catalyzes the epimerization of the S- and R-forms of NAD(P)HX, a damaged form of NAD(P)H that is a result of enzymatic or heat-dependent hydration. This is a prerequisite for the S-specific NAD(P)H-hydrate dehydratase to allow the repair of both epimers of NAD(P)HX.</text>
</comment>
<evidence type="ECO:0000256" key="4">
    <source>
        <dbReference type="ARBA" id="ARBA00009524"/>
    </source>
</evidence>
<evidence type="ECO:0000256" key="1">
    <source>
        <dbReference type="ARBA" id="ARBA00000013"/>
    </source>
</evidence>
<evidence type="ECO:0000256" key="13">
    <source>
        <dbReference type="ARBA" id="ARBA00023268"/>
    </source>
</evidence>
<feature type="domain" description="YjeF N-terminal" evidence="21">
    <location>
        <begin position="9"/>
        <end position="218"/>
    </location>
</feature>
<comment type="cofactor">
    <cofactor evidence="17">
        <name>Mg(2+)</name>
        <dbReference type="ChEBI" id="CHEBI:18420"/>
    </cofactor>
</comment>
<dbReference type="PANTHER" id="PTHR12592">
    <property type="entry name" value="ATP-DEPENDENT (S)-NAD(P)H-HYDRATE DEHYDRATASE FAMILY MEMBER"/>
    <property type="match status" value="1"/>
</dbReference>
<comment type="catalytic activity">
    <reaction evidence="16 17 19">
        <text>(6S)-NADPHX + ADP = AMP + phosphate + NADPH + H(+)</text>
        <dbReference type="Rhea" id="RHEA:32235"/>
        <dbReference type="ChEBI" id="CHEBI:15378"/>
        <dbReference type="ChEBI" id="CHEBI:43474"/>
        <dbReference type="ChEBI" id="CHEBI:57783"/>
        <dbReference type="ChEBI" id="CHEBI:64076"/>
        <dbReference type="ChEBI" id="CHEBI:456215"/>
        <dbReference type="ChEBI" id="CHEBI:456216"/>
        <dbReference type="EC" id="4.2.1.136"/>
    </reaction>
</comment>
<dbReference type="NCBIfam" id="TIGR00196">
    <property type="entry name" value="yjeF_cterm"/>
    <property type="match status" value="1"/>
</dbReference>
<dbReference type="PIRSF" id="PIRSF017184">
    <property type="entry name" value="Nnr"/>
    <property type="match status" value="1"/>
</dbReference>
<dbReference type="InterPro" id="IPR030677">
    <property type="entry name" value="Nnr"/>
</dbReference>
<comment type="similarity">
    <text evidence="4 19">In the C-terminal section; belongs to the NnrD/CARKD family.</text>
</comment>
<comment type="similarity">
    <text evidence="3 19">In the N-terminal section; belongs to the NnrE/AIBP family.</text>
</comment>
<keyword evidence="13" id="KW-0511">Multifunctional enzyme</keyword>
<evidence type="ECO:0000256" key="6">
    <source>
        <dbReference type="ARBA" id="ARBA00022741"/>
    </source>
</evidence>
<feature type="binding site" evidence="18">
    <location>
        <position position="60"/>
    </location>
    <ligand>
        <name>K(+)</name>
        <dbReference type="ChEBI" id="CHEBI:29103"/>
    </ligand>
</feature>
<keyword evidence="9 18" id="KW-0630">Potassium</keyword>
<evidence type="ECO:0000256" key="9">
    <source>
        <dbReference type="ARBA" id="ARBA00022958"/>
    </source>
</evidence>
<evidence type="ECO:0000313" key="23">
    <source>
        <dbReference type="Proteomes" id="UP000185490"/>
    </source>
</evidence>
<evidence type="ECO:0000256" key="18">
    <source>
        <dbReference type="HAMAP-Rule" id="MF_01966"/>
    </source>
</evidence>
<comment type="similarity">
    <text evidence="17">Belongs to the NnrD/CARKD family.</text>
</comment>
<dbReference type="Gene3D" id="3.40.50.10260">
    <property type="entry name" value="YjeF N-terminal domain"/>
    <property type="match status" value="1"/>
</dbReference>
<evidence type="ECO:0000256" key="16">
    <source>
        <dbReference type="ARBA" id="ARBA00049209"/>
    </source>
</evidence>
<feature type="binding site" evidence="18">
    <location>
        <position position="164"/>
    </location>
    <ligand>
        <name>K(+)</name>
        <dbReference type="ChEBI" id="CHEBI:29103"/>
    </ligand>
</feature>
<dbReference type="SUPFAM" id="SSF53613">
    <property type="entry name" value="Ribokinase-like"/>
    <property type="match status" value="1"/>
</dbReference>
<evidence type="ECO:0000256" key="11">
    <source>
        <dbReference type="ARBA" id="ARBA00023235"/>
    </source>
</evidence>
<feature type="binding site" evidence="18">
    <location>
        <begin position="132"/>
        <end position="138"/>
    </location>
    <ligand>
        <name>(6S)-NADPHX</name>
        <dbReference type="ChEBI" id="CHEBI:64076"/>
    </ligand>
</feature>
<dbReference type="PANTHER" id="PTHR12592:SF0">
    <property type="entry name" value="ATP-DEPENDENT (S)-NAD(P)H-HYDRATE DEHYDRATASE"/>
    <property type="match status" value="1"/>
</dbReference>
<dbReference type="Pfam" id="PF03853">
    <property type="entry name" value="YjeF_N"/>
    <property type="match status" value="1"/>
</dbReference>
<keyword evidence="6 17" id="KW-0547">Nucleotide-binding</keyword>
<evidence type="ECO:0000256" key="2">
    <source>
        <dbReference type="ARBA" id="ARBA00000909"/>
    </source>
</evidence>
<feature type="binding site" evidence="18">
    <location>
        <begin position="59"/>
        <end position="63"/>
    </location>
    <ligand>
        <name>(6S)-NADPHX</name>
        <dbReference type="ChEBI" id="CHEBI:64076"/>
    </ligand>
</feature>
<dbReference type="HAMAP" id="MF_01966">
    <property type="entry name" value="NADHX_epimerase"/>
    <property type="match status" value="1"/>
</dbReference>
<dbReference type="Gene3D" id="3.40.1190.20">
    <property type="match status" value="1"/>
</dbReference>
<dbReference type="EC" id="5.1.99.6" evidence="19"/>
<keyword evidence="11 18" id="KW-0413">Isomerase</keyword>
<evidence type="ECO:0000313" key="22">
    <source>
        <dbReference type="EMBL" id="APT74657.1"/>
    </source>
</evidence>
<comment type="cofactor">
    <cofactor evidence="18 19">
        <name>K(+)</name>
        <dbReference type="ChEBI" id="CHEBI:29103"/>
    </cofactor>
    <text evidence="18 19">Binds 1 potassium ion per subunit.</text>
</comment>
<organism evidence="22 23">
    <name type="scientific">Thermosipho melanesiensis</name>
    <dbReference type="NCBI Taxonomy" id="46541"/>
    <lineage>
        <taxon>Bacteria</taxon>
        <taxon>Thermotogati</taxon>
        <taxon>Thermotogota</taxon>
        <taxon>Thermotogae</taxon>
        <taxon>Thermotogales</taxon>
        <taxon>Fervidobacteriaceae</taxon>
        <taxon>Thermosipho</taxon>
    </lineage>
</organism>
<comment type="function">
    <text evidence="14 19">Bifunctional enzyme that catalyzes the epimerization of the S- and R-forms of NAD(P)HX and the dehydration of the S-form of NAD(P)HX at the expense of ADP, which is converted to AMP. This allows the repair of both epimers of NAD(P)HX, a damaged form of NAD(P)H that is a result of enzymatic or heat-dependent hydration.</text>
</comment>
<dbReference type="InterPro" id="IPR004443">
    <property type="entry name" value="YjeF_N_dom"/>
</dbReference>
<comment type="catalytic activity">
    <reaction evidence="1 18 19">
        <text>(6R)-NADHX = (6S)-NADHX</text>
        <dbReference type="Rhea" id="RHEA:32215"/>
        <dbReference type="ChEBI" id="CHEBI:64074"/>
        <dbReference type="ChEBI" id="CHEBI:64075"/>
        <dbReference type="EC" id="5.1.99.6"/>
    </reaction>
</comment>
<feature type="binding site" evidence="17">
    <location>
        <position position="444"/>
    </location>
    <ligand>
        <name>(6S)-NADPHX</name>
        <dbReference type="ChEBI" id="CHEBI:64076"/>
    </ligand>
</feature>
<dbReference type="NCBIfam" id="TIGR00197">
    <property type="entry name" value="yjeF_nterm"/>
    <property type="match status" value="1"/>
</dbReference>
<feature type="domain" description="YjeF C-terminal" evidence="20">
    <location>
        <begin position="226"/>
        <end position="500"/>
    </location>
</feature>
<comment type="function">
    <text evidence="17">Catalyzes the dehydration of the S-form of NAD(P)HX at the expense of ADP, which is converted to AMP. Together with NAD(P)HX epimerase, which catalyzes the epimerization of the S- and R-forms, the enzyme allows the repair of both epimers of NAD(P)HX, a damaged form of NAD(P)H that is a result of enzymatic or heat-dependent hydration.</text>
</comment>
<proteinExistence type="inferred from homology"/>
<comment type="catalytic activity">
    <reaction evidence="15 17 19">
        <text>(6S)-NADHX + ADP = AMP + phosphate + NADH + H(+)</text>
        <dbReference type="Rhea" id="RHEA:32223"/>
        <dbReference type="ChEBI" id="CHEBI:15378"/>
        <dbReference type="ChEBI" id="CHEBI:43474"/>
        <dbReference type="ChEBI" id="CHEBI:57945"/>
        <dbReference type="ChEBI" id="CHEBI:64074"/>
        <dbReference type="ChEBI" id="CHEBI:456215"/>
        <dbReference type="ChEBI" id="CHEBI:456216"/>
        <dbReference type="EC" id="4.2.1.136"/>
    </reaction>
</comment>
<dbReference type="SUPFAM" id="SSF64153">
    <property type="entry name" value="YjeF N-terminal domain-like"/>
    <property type="match status" value="1"/>
</dbReference>
<dbReference type="HAMAP" id="MF_01965">
    <property type="entry name" value="NADHX_dehydratase"/>
    <property type="match status" value="1"/>
</dbReference>
<keyword evidence="12 17" id="KW-0456">Lyase</keyword>
<dbReference type="Proteomes" id="UP000185490">
    <property type="component" value="Chromosome"/>
</dbReference>
<dbReference type="InterPro" id="IPR000631">
    <property type="entry name" value="CARKD"/>
</dbReference>
<dbReference type="InterPro" id="IPR029056">
    <property type="entry name" value="Ribokinase-like"/>
</dbReference>
<protein>
    <recommendedName>
        <fullName evidence="19">Bifunctional NAD(P)H-hydrate repair enzyme</fullName>
    </recommendedName>
    <alternativeName>
        <fullName evidence="19">Nicotinamide nucleotide repair protein</fullName>
    </alternativeName>
    <domain>
        <recommendedName>
            <fullName evidence="19">ADP-dependent (S)-NAD(P)H-hydrate dehydratase</fullName>
            <ecNumber evidence="19">4.2.1.136</ecNumber>
        </recommendedName>
        <alternativeName>
            <fullName evidence="19">ADP-dependent NAD(P)HX dehydratase</fullName>
        </alternativeName>
    </domain>
    <domain>
        <recommendedName>
            <fullName evidence="19">NAD(P)H-hydrate epimerase</fullName>
            <ecNumber evidence="19">5.1.99.6</ecNumber>
        </recommendedName>
    </domain>
</protein>
<comment type="catalytic activity">
    <reaction evidence="2 18 19">
        <text>(6R)-NADPHX = (6S)-NADPHX</text>
        <dbReference type="Rhea" id="RHEA:32227"/>
        <dbReference type="ChEBI" id="CHEBI:64076"/>
        <dbReference type="ChEBI" id="CHEBI:64077"/>
        <dbReference type="EC" id="5.1.99.6"/>
    </reaction>
</comment>